<feature type="region of interest" description="Disordered" evidence="1">
    <location>
        <begin position="184"/>
        <end position="207"/>
    </location>
</feature>
<feature type="compositionally biased region" description="Polar residues" evidence="1">
    <location>
        <begin position="235"/>
        <end position="244"/>
    </location>
</feature>
<reference evidence="2 3" key="1">
    <citation type="submission" date="2020-12" db="EMBL/GenBank/DDBJ databases">
        <title>Metabolic potential, ecology and presence of endohyphal bacteria is reflected in genomic diversity of Mucoromycotina.</title>
        <authorList>
            <person name="Muszewska A."/>
            <person name="Okrasinska A."/>
            <person name="Steczkiewicz K."/>
            <person name="Drgas O."/>
            <person name="Orlowska M."/>
            <person name="Perlinska-Lenart U."/>
            <person name="Aleksandrzak-Piekarczyk T."/>
            <person name="Szatraj K."/>
            <person name="Zielenkiewicz U."/>
            <person name="Pilsyk S."/>
            <person name="Malc E."/>
            <person name="Mieczkowski P."/>
            <person name="Kruszewska J.S."/>
            <person name="Biernat P."/>
            <person name="Pawlowska J."/>
        </authorList>
    </citation>
    <scope>NUCLEOTIDE SEQUENCE [LARGE SCALE GENOMIC DNA]</scope>
    <source>
        <strain evidence="2 3">CBS 142.35</strain>
    </source>
</reference>
<protein>
    <submittedName>
        <fullName evidence="2">Uncharacterized protein</fullName>
    </submittedName>
</protein>
<dbReference type="Proteomes" id="UP000646827">
    <property type="component" value="Unassembled WGS sequence"/>
</dbReference>
<evidence type="ECO:0000313" key="3">
    <source>
        <dbReference type="Proteomes" id="UP000646827"/>
    </source>
</evidence>
<feature type="region of interest" description="Disordered" evidence="1">
    <location>
        <begin position="53"/>
        <end position="85"/>
    </location>
</feature>
<gene>
    <name evidence="2" type="ORF">INT45_002782</name>
</gene>
<evidence type="ECO:0000256" key="1">
    <source>
        <dbReference type="SAM" id="MobiDB-lite"/>
    </source>
</evidence>
<accession>A0A8H7RJ31</accession>
<feature type="compositionally biased region" description="Low complexity" evidence="1">
    <location>
        <begin position="53"/>
        <end position="79"/>
    </location>
</feature>
<comment type="caution">
    <text evidence="2">The sequence shown here is derived from an EMBL/GenBank/DDBJ whole genome shotgun (WGS) entry which is preliminary data.</text>
</comment>
<feature type="compositionally biased region" description="Basic and acidic residues" evidence="1">
    <location>
        <begin position="193"/>
        <end position="207"/>
    </location>
</feature>
<proteinExistence type="predicted"/>
<feature type="region of interest" description="Disordered" evidence="1">
    <location>
        <begin position="220"/>
        <end position="244"/>
    </location>
</feature>
<name>A0A8H7RJ31_9FUNG</name>
<dbReference type="EMBL" id="JAEPRB010000812">
    <property type="protein sequence ID" value="KAG2211488.1"/>
    <property type="molecule type" value="Genomic_DNA"/>
</dbReference>
<evidence type="ECO:0000313" key="2">
    <source>
        <dbReference type="EMBL" id="KAG2211488.1"/>
    </source>
</evidence>
<dbReference type="OrthoDB" id="2295710at2759"/>
<keyword evidence="3" id="KW-1185">Reference proteome</keyword>
<sequence>MNPYHFPFLTPTPTHIDSSHEVLNRILDVVTSIDNRLTNIENHLEYLESRLPQPQQPQQLQQPQPEQLPQPLLKQQQLQQEEENSEMNSKRICELVACTFVLVNPIPIESGHVLSEPDTTSVLKKHVISDFCMKVTREGHVYAGDLYNSMLGEAATHRKAIETAFNGLKKNPKKFSHIPQPIRNCEINPQAKGNERGDVSSMTTRDDASSIGATKLHLLSVSSQGEPEPSLSALGRSQGSLMDM</sequence>
<organism evidence="2 3">
    <name type="scientific">Circinella minor</name>
    <dbReference type="NCBI Taxonomy" id="1195481"/>
    <lineage>
        <taxon>Eukaryota</taxon>
        <taxon>Fungi</taxon>
        <taxon>Fungi incertae sedis</taxon>
        <taxon>Mucoromycota</taxon>
        <taxon>Mucoromycotina</taxon>
        <taxon>Mucoromycetes</taxon>
        <taxon>Mucorales</taxon>
        <taxon>Lichtheimiaceae</taxon>
        <taxon>Circinella</taxon>
    </lineage>
</organism>
<dbReference type="AlphaFoldDB" id="A0A8H7RJ31"/>